<accession>A0A921SMP4</accession>
<evidence type="ECO:0000313" key="2">
    <source>
        <dbReference type="EMBL" id="HJG79003.1"/>
    </source>
</evidence>
<reference evidence="2" key="1">
    <citation type="journal article" date="2021" name="PeerJ">
        <title>Extensive microbial diversity within the chicken gut microbiome revealed by metagenomics and culture.</title>
        <authorList>
            <person name="Gilroy R."/>
            <person name="Ravi A."/>
            <person name="Getino M."/>
            <person name="Pursley I."/>
            <person name="Horton D.L."/>
            <person name="Alikhan N.F."/>
            <person name="Baker D."/>
            <person name="Gharbi K."/>
            <person name="Hall N."/>
            <person name="Watson M."/>
            <person name="Adriaenssens E.M."/>
            <person name="Foster-Nyarko E."/>
            <person name="Jarju S."/>
            <person name="Secka A."/>
            <person name="Antonio M."/>
            <person name="Oren A."/>
            <person name="Chaudhuri R.R."/>
            <person name="La Ragione R."/>
            <person name="Hildebrand F."/>
            <person name="Pallen M.J."/>
        </authorList>
    </citation>
    <scope>NUCLEOTIDE SEQUENCE</scope>
    <source>
        <strain evidence="2">ChiGjej5B5-7349</strain>
    </source>
</reference>
<dbReference type="AlphaFoldDB" id="A0A921SMP4"/>
<gene>
    <name evidence="2" type="ORF">K8V08_01165</name>
</gene>
<proteinExistence type="predicted"/>
<sequence>MTTNSKAQKRIGAASRFAFTKNGELRPHAQTLLGRALSVQRPVVLAYIRSVRRRHPHATPAEIAEILRKHYMNLTTGGGAAVGATAVVPGLGTGAALGLAAVETGGFLEMSALYAQSLAELHDLQVKDPARANALVMGLMLGSTGKDLVRQFSQQVDGGPTVHSNFGTLVTRQLPSVVIDPLVRKLRKKLIRTYAARTGGSVVGRALPFGVGAVVGGVANRMMASTVVKNAHTAFGDMPSHFPADLDPASSSALKDADLMAGLRHLMTARKRRNDIQGETVDQLGLPEVDETDDAGAPDAADRTESAPEVPKTWRPDVRL</sequence>
<evidence type="ECO:0000313" key="3">
    <source>
        <dbReference type="Proteomes" id="UP000784435"/>
    </source>
</evidence>
<organism evidence="2 3">
    <name type="scientific">Brevibacterium senegalense</name>
    <dbReference type="NCBI Taxonomy" id="1033736"/>
    <lineage>
        <taxon>Bacteria</taxon>
        <taxon>Bacillati</taxon>
        <taxon>Actinomycetota</taxon>
        <taxon>Actinomycetes</taxon>
        <taxon>Micrococcales</taxon>
        <taxon>Brevibacteriaceae</taxon>
        <taxon>Brevibacterium</taxon>
    </lineage>
</organism>
<dbReference type="EMBL" id="DYUK01000023">
    <property type="protein sequence ID" value="HJG79003.1"/>
    <property type="molecule type" value="Genomic_DNA"/>
</dbReference>
<comment type="caution">
    <text evidence="2">The sequence shown here is derived from an EMBL/GenBank/DDBJ whole genome shotgun (WGS) entry which is preliminary data.</text>
</comment>
<feature type="region of interest" description="Disordered" evidence="1">
    <location>
        <begin position="277"/>
        <end position="320"/>
    </location>
</feature>
<evidence type="ECO:0000256" key="1">
    <source>
        <dbReference type="SAM" id="MobiDB-lite"/>
    </source>
</evidence>
<name>A0A921SMP4_9MICO</name>
<dbReference type="Proteomes" id="UP000784435">
    <property type="component" value="Unassembled WGS sequence"/>
</dbReference>
<reference evidence="2" key="2">
    <citation type="submission" date="2021-09" db="EMBL/GenBank/DDBJ databases">
        <authorList>
            <person name="Gilroy R."/>
        </authorList>
    </citation>
    <scope>NUCLEOTIDE SEQUENCE</scope>
    <source>
        <strain evidence="2">ChiGjej5B5-7349</strain>
    </source>
</reference>
<feature type="compositionally biased region" description="Basic and acidic residues" evidence="1">
    <location>
        <begin position="300"/>
        <end position="320"/>
    </location>
</feature>
<evidence type="ECO:0008006" key="4">
    <source>
        <dbReference type="Google" id="ProtNLM"/>
    </source>
</evidence>
<protein>
    <recommendedName>
        <fullName evidence="4">EcsC protein family protein</fullName>
    </recommendedName>
</protein>